<evidence type="ECO:0000256" key="1">
    <source>
        <dbReference type="ARBA" id="ARBA00010617"/>
    </source>
</evidence>
<feature type="compositionally biased region" description="Basic residues" evidence="9">
    <location>
        <begin position="25"/>
        <end position="34"/>
    </location>
</feature>
<evidence type="ECO:0000313" key="11">
    <source>
        <dbReference type="Proteomes" id="UP000309174"/>
    </source>
</evidence>
<dbReference type="GO" id="GO:0005506">
    <property type="term" value="F:iron ion binding"/>
    <property type="evidence" value="ECO:0007669"/>
    <property type="project" value="InterPro"/>
</dbReference>
<dbReference type="GO" id="GO:0004497">
    <property type="term" value="F:monooxygenase activity"/>
    <property type="evidence" value="ECO:0007669"/>
    <property type="project" value="UniProtKB-KW"/>
</dbReference>
<dbReference type="PANTHER" id="PTHR24291">
    <property type="entry name" value="CYTOCHROME P450 FAMILY 4"/>
    <property type="match status" value="1"/>
</dbReference>
<evidence type="ECO:0000256" key="7">
    <source>
        <dbReference type="PIRSR" id="PIRSR602403-1"/>
    </source>
</evidence>
<dbReference type="AlphaFoldDB" id="A0A5C4J9H4"/>
<dbReference type="InterPro" id="IPR017972">
    <property type="entry name" value="Cyt_P450_CS"/>
</dbReference>
<dbReference type="Pfam" id="PF00067">
    <property type="entry name" value="p450"/>
    <property type="match status" value="1"/>
</dbReference>
<dbReference type="Gene3D" id="1.10.630.10">
    <property type="entry name" value="Cytochrome P450"/>
    <property type="match status" value="1"/>
</dbReference>
<dbReference type="EMBL" id="VCKW01000101">
    <property type="protein sequence ID" value="TMQ97400.1"/>
    <property type="molecule type" value="Genomic_DNA"/>
</dbReference>
<evidence type="ECO:0000256" key="5">
    <source>
        <dbReference type="ARBA" id="ARBA00023004"/>
    </source>
</evidence>
<dbReference type="InterPro" id="IPR002403">
    <property type="entry name" value="Cyt_P450_E_grp-IV"/>
</dbReference>
<feature type="binding site" description="axial binding residue" evidence="7">
    <location>
        <position position="265"/>
    </location>
    <ligand>
        <name>heme</name>
        <dbReference type="ChEBI" id="CHEBI:30413"/>
    </ligand>
    <ligandPart>
        <name>Fe</name>
        <dbReference type="ChEBI" id="CHEBI:18248"/>
    </ligandPart>
</feature>
<keyword evidence="3 7" id="KW-0479">Metal-binding</keyword>
<comment type="caution">
    <text evidence="10">The sequence shown here is derived from an EMBL/GenBank/DDBJ whole genome shotgun (WGS) entry which is preliminary data.</text>
</comment>
<dbReference type="PRINTS" id="PR00465">
    <property type="entry name" value="EP450IV"/>
</dbReference>
<dbReference type="RefSeq" id="WP_138646713.1">
    <property type="nucleotide sequence ID" value="NZ_VCKW01000101.1"/>
</dbReference>
<name>A0A5C4J9H4_9ACTN</name>
<dbReference type="GO" id="GO:0016705">
    <property type="term" value="F:oxidoreductase activity, acting on paired donors, with incorporation or reduction of molecular oxygen"/>
    <property type="evidence" value="ECO:0007669"/>
    <property type="project" value="InterPro"/>
</dbReference>
<dbReference type="GO" id="GO:0020037">
    <property type="term" value="F:heme binding"/>
    <property type="evidence" value="ECO:0007669"/>
    <property type="project" value="InterPro"/>
</dbReference>
<organism evidence="10 11">
    <name type="scientific">Actinomadura soli</name>
    <dbReference type="NCBI Taxonomy" id="2508997"/>
    <lineage>
        <taxon>Bacteria</taxon>
        <taxon>Bacillati</taxon>
        <taxon>Actinomycetota</taxon>
        <taxon>Actinomycetes</taxon>
        <taxon>Streptosporangiales</taxon>
        <taxon>Thermomonosporaceae</taxon>
        <taxon>Actinomadura</taxon>
    </lineage>
</organism>
<dbReference type="InterPro" id="IPR050196">
    <property type="entry name" value="Cytochrome_P450_Monoox"/>
</dbReference>
<dbReference type="SUPFAM" id="SSF48264">
    <property type="entry name" value="Cytochrome P450"/>
    <property type="match status" value="1"/>
</dbReference>
<gene>
    <name evidence="10" type="ORF">ETD83_20270</name>
</gene>
<feature type="compositionally biased region" description="Basic and acidic residues" evidence="9">
    <location>
        <begin position="35"/>
        <end position="44"/>
    </location>
</feature>
<keyword evidence="4 8" id="KW-0560">Oxidoreductase</keyword>
<evidence type="ECO:0000256" key="8">
    <source>
        <dbReference type="RuleBase" id="RU000461"/>
    </source>
</evidence>
<keyword evidence="2 7" id="KW-0349">Heme</keyword>
<evidence type="ECO:0000256" key="9">
    <source>
        <dbReference type="SAM" id="MobiDB-lite"/>
    </source>
</evidence>
<evidence type="ECO:0000256" key="6">
    <source>
        <dbReference type="ARBA" id="ARBA00023033"/>
    </source>
</evidence>
<keyword evidence="6 8" id="KW-0503">Monooxygenase</keyword>
<keyword evidence="5 7" id="KW-0408">Iron</keyword>
<accession>A0A5C4J9H4</accession>
<dbReference type="PROSITE" id="PS00086">
    <property type="entry name" value="CYTOCHROME_P450"/>
    <property type="match status" value="1"/>
</dbReference>
<dbReference type="InterPro" id="IPR036396">
    <property type="entry name" value="Cyt_P450_sf"/>
</dbReference>
<reference evidence="10 11" key="1">
    <citation type="submission" date="2019-05" db="EMBL/GenBank/DDBJ databases">
        <title>Draft genome sequence of Actinomadura sp. 14C53.</title>
        <authorList>
            <person name="Saricaoglu S."/>
            <person name="Isik K."/>
        </authorList>
    </citation>
    <scope>NUCLEOTIDE SEQUENCE [LARGE SCALE GENOMIC DNA]</scope>
    <source>
        <strain evidence="10 11">14C53</strain>
    </source>
</reference>
<evidence type="ECO:0000313" key="10">
    <source>
        <dbReference type="EMBL" id="TMQ97400.1"/>
    </source>
</evidence>
<evidence type="ECO:0000256" key="2">
    <source>
        <dbReference type="ARBA" id="ARBA00022617"/>
    </source>
</evidence>
<keyword evidence="11" id="KW-1185">Reference proteome</keyword>
<comment type="cofactor">
    <cofactor evidence="7">
        <name>heme</name>
        <dbReference type="ChEBI" id="CHEBI:30413"/>
    </cofactor>
</comment>
<comment type="similarity">
    <text evidence="1 8">Belongs to the cytochrome P450 family.</text>
</comment>
<evidence type="ECO:0000256" key="3">
    <source>
        <dbReference type="ARBA" id="ARBA00022723"/>
    </source>
</evidence>
<sequence length="327" mass="35512">MAAGPGLPRVRPCRTAHLRPGPGRVHGRRQGRPARRADLGRLPRPDAGPVHLHALPRPRPARDALVQGTTGASPPGGLPVHADPRRAARRRRRPVHRLCRAEGEDAGGPFGDREVVDHMIHLLQAAHDTTTIMIAAMTYFLGEHPSWQERLRAEAESVAGGPEAPGVAHADLARLTLMDQVMKESLRLVSPVLGHLRQAVADTAILGRHIPAGTIVFVPTLTNQRLPEYWPDPGRFDPGRFAPDRREDRVHRYAWAPFGGGAHKCIGLHFAGMQAKPIVAEMLLRHRWRLPAGHAWPFGVGTLTTVKDGLPIALERLPAGVGSPPGA</sequence>
<dbReference type="Proteomes" id="UP000309174">
    <property type="component" value="Unassembled WGS sequence"/>
</dbReference>
<feature type="region of interest" description="Disordered" evidence="9">
    <location>
        <begin position="1"/>
        <end position="93"/>
    </location>
</feature>
<dbReference type="PANTHER" id="PTHR24291:SF50">
    <property type="entry name" value="BIFUNCTIONAL ALBAFLAVENONE MONOOXYGENASE_TERPENE SYNTHASE"/>
    <property type="match status" value="1"/>
</dbReference>
<proteinExistence type="inferred from homology"/>
<dbReference type="OrthoDB" id="3217230at2"/>
<protein>
    <submittedName>
        <fullName evidence="10">Cytochrome P450</fullName>
    </submittedName>
</protein>
<evidence type="ECO:0000256" key="4">
    <source>
        <dbReference type="ARBA" id="ARBA00023002"/>
    </source>
</evidence>
<dbReference type="InterPro" id="IPR001128">
    <property type="entry name" value="Cyt_P450"/>
</dbReference>